<keyword evidence="1" id="KW-0472">Membrane</keyword>
<organism evidence="3 4">
    <name type="scientific">Flavobacterium gillisiae</name>
    <dbReference type="NCBI Taxonomy" id="150146"/>
    <lineage>
        <taxon>Bacteria</taxon>
        <taxon>Pseudomonadati</taxon>
        <taxon>Bacteroidota</taxon>
        <taxon>Flavobacteriia</taxon>
        <taxon>Flavobacteriales</taxon>
        <taxon>Flavobacteriaceae</taxon>
        <taxon>Flavobacterium</taxon>
    </lineage>
</organism>
<sequence length="257" mass="28811">MVSVIIPMYNAQDSIIRCLESVIKQTYHGAMEIIIINDGSTDGSAALVDDIIKNNNSLIDIQLVNKDNGGVSSARNKGLALAQGEYIALLDSDDEWLIDKVEKQLDVFCQNSEIGFVGGLINKPSNDEPKIVLVSLSKLIFKNYFQPSTVMFKKEVLDKVGFFDETQKYAEEGNYFMRVADNYTCALLNEQLVLYGQGKVGFGVSGLSANLKEMEKGELKNLSFAYQQNYISLFTYAVAVFYSVLKYFRRILIVKIR</sequence>
<dbReference type="Pfam" id="PF00535">
    <property type="entry name" value="Glycos_transf_2"/>
    <property type="match status" value="1"/>
</dbReference>
<keyword evidence="1" id="KW-0812">Transmembrane</keyword>
<reference evidence="4" key="1">
    <citation type="submission" date="2016-10" db="EMBL/GenBank/DDBJ databases">
        <authorList>
            <person name="Varghese N."/>
            <person name="Submissions S."/>
        </authorList>
    </citation>
    <scope>NUCLEOTIDE SEQUENCE [LARGE SCALE GENOMIC DNA]</scope>
    <source>
        <strain evidence="4">DSM 22376</strain>
    </source>
</reference>
<protein>
    <submittedName>
        <fullName evidence="3">Glycosyltransferase involved in cell wall bisynthesis</fullName>
    </submittedName>
</protein>
<gene>
    <name evidence="3" type="ORF">SAMN05443667_110124</name>
</gene>
<dbReference type="RefSeq" id="WP_091091717.1">
    <property type="nucleotide sequence ID" value="NZ_FNRD01000010.1"/>
</dbReference>
<feature type="domain" description="Glycosyltransferase 2-like" evidence="2">
    <location>
        <begin position="3"/>
        <end position="127"/>
    </location>
</feature>
<evidence type="ECO:0000313" key="4">
    <source>
        <dbReference type="Proteomes" id="UP000198951"/>
    </source>
</evidence>
<dbReference type="PANTHER" id="PTHR22916:SF3">
    <property type="entry name" value="UDP-GLCNAC:BETAGAL BETA-1,3-N-ACETYLGLUCOSAMINYLTRANSFERASE-LIKE PROTEIN 1"/>
    <property type="match status" value="1"/>
</dbReference>
<dbReference type="Proteomes" id="UP000198951">
    <property type="component" value="Unassembled WGS sequence"/>
</dbReference>
<keyword evidence="1" id="KW-1133">Transmembrane helix</keyword>
<keyword evidence="3" id="KW-0808">Transferase</keyword>
<dbReference type="EMBL" id="FNRD01000010">
    <property type="protein sequence ID" value="SEA87181.1"/>
    <property type="molecule type" value="Genomic_DNA"/>
</dbReference>
<evidence type="ECO:0000259" key="2">
    <source>
        <dbReference type="Pfam" id="PF00535"/>
    </source>
</evidence>
<proteinExistence type="predicted"/>
<dbReference type="InterPro" id="IPR029044">
    <property type="entry name" value="Nucleotide-diphossugar_trans"/>
</dbReference>
<dbReference type="AlphaFoldDB" id="A0A1H4EQ92"/>
<feature type="transmembrane region" description="Helical" evidence="1">
    <location>
        <begin position="230"/>
        <end position="248"/>
    </location>
</feature>
<dbReference type="InterPro" id="IPR001173">
    <property type="entry name" value="Glyco_trans_2-like"/>
</dbReference>
<evidence type="ECO:0000313" key="3">
    <source>
        <dbReference type="EMBL" id="SEA87181.1"/>
    </source>
</evidence>
<dbReference type="CDD" id="cd00761">
    <property type="entry name" value="Glyco_tranf_GTA_type"/>
    <property type="match status" value="1"/>
</dbReference>
<dbReference type="SUPFAM" id="SSF53448">
    <property type="entry name" value="Nucleotide-diphospho-sugar transferases"/>
    <property type="match status" value="1"/>
</dbReference>
<dbReference type="PANTHER" id="PTHR22916">
    <property type="entry name" value="GLYCOSYLTRANSFERASE"/>
    <property type="match status" value="1"/>
</dbReference>
<accession>A0A1H4EQ92</accession>
<dbReference type="Gene3D" id="3.90.550.10">
    <property type="entry name" value="Spore Coat Polysaccharide Biosynthesis Protein SpsA, Chain A"/>
    <property type="match status" value="1"/>
</dbReference>
<dbReference type="GO" id="GO:0016758">
    <property type="term" value="F:hexosyltransferase activity"/>
    <property type="evidence" value="ECO:0007669"/>
    <property type="project" value="UniProtKB-ARBA"/>
</dbReference>
<name>A0A1H4EQ92_9FLAO</name>
<dbReference type="STRING" id="150146.SAMN05443667_110124"/>
<keyword evidence="4" id="KW-1185">Reference proteome</keyword>
<evidence type="ECO:0000256" key="1">
    <source>
        <dbReference type="SAM" id="Phobius"/>
    </source>
</evidence>
<dbReference type="OrthoDB" id="597270at2"/>